<dbReference type="Gene3D" id="1.20.1250.20">
    <property type="entry name" value="MFS general substrate transporter like domains"/>
    <property type="match status" value="2"/>
</dbReference>
<feature type="transmembrane region" description="Helical" evidence="6">
    <location>
        <begin position="223"/>
        <end position="245"/>
    </location>
</feature>
<feature type="domain" description="Major facilitator superfamily (MFS) profile" evidence="7">
    <location>
        <begin position="1"/>
        <end position="396"/>
    </location>
</feature>
<comment type="subcellular location">
    <subcellularLocation>
        <location evidence="1">Cell membrane</location>
        <topology evidence="1">Multi-pass membrane protein</topology>
    </subcellularLocation>
</comment>
<keyword evidence="4 6" id="KW-1133">Transmembrane helix</keyword>
<organism evidence="8 9">
    <name type="scientific">Candidatus Eubacterium avistercoris</name>
    <dbReference type="NCBI Taxonomy" id="2838567"/>
    <lineage>
        <taxon>Bacteria</taxon>
        <taxon>Bacillati</taxon>
        <taxon>Bacillota</taxon>
        <taxon>Clostridia</taxon>
        <taxon>Eubacteriales</taxon>
        <taxon>Eubacteriaceae</taxon>
        <taxon>Eubacterium</taxon>
    </lineage>
</organism>
<feature type="transmembrane region" description="Helical" evidence="6">
    <location>
        <begin position="168"/>
        <end position="189"/>
    </location>
</feature>
<evidence type="ECO:0000256" key="2">
    <source>
        <dbReference type="ARBA" id="ARBA00022448"/>
    </source>
</evidence>
<dbReference type="AlphaFoldDB" id="A0A9D2IFU3"/>
<evidence type="ECO:0000256" key="3">
    <source>
        <dbReference type="ARBA" id="ARBA00022692"/>
    </source>
</evidence>
<gene>
    <name evidence="8" type="ORF">IAA08_03580</name>
</gene>
<evidence type="ECO:0000256" key="6">
    <source>
        <dbReference type="SAM" id="Phobius"/>
    </source>
</evidence>
<dbReference type="CDD" id="cd17353">
    <property type="entry name" value="MFS_OFA_like"/>
    <property type="match status" value="1"/>
</dbReference>
<name>A0A9D2IFU3_9FIRM</name>
<feature type="transmembrane region" description="Helical" evidence="6">
    <location>
        <begin position="104"/>
        <end position="124"/>
    </location>
</feature>
<dbReference type="GO" id="GO:0005886">
    <property type="term" value="C:plasma membrane"/>
    <property type="evidence" value="ECO:0007669"/>
    <property type="project" value="UniProtKB-SubCell"/>
</dbReference>
<feature type="transmembrane region" description="Helical" evidence="6">
    <location>
        <begin position="288"/>
        <end position="307"/>
    </location>
</feature>
<feature type="transmembrane region" description="Helical" evidence="6">
    <location>
        <begin position="52"/>
        <end position="72"/>
    </location>
</feature>
<dbReference type="InterPro" id="IPR036259">
    <property type="entry name" value="MFS_trans_sf"/>
</dbReference>
<reference evidence="8" key="2">
    <citation type="submission" date="2021-04" db="EMBL/GenBank/DDBJ databases">
        <authorList>
            <person name="Gilroy R."/>
        </authorList>
    </citation>
    <scope>NUCLEOTIDE SEQUENCE</scope>
    <source>
        <strain evidence="8">CHK192-9172</strain>
    </source>
</reference>
<dbReference type="Pfam" id="PF07690">
    <property type="entry name" value="MFS_1"/>
    <property type="match status" value="1"/>
</dbReference>
<evidence type="ECO:0000259" key="7">
    <source>
        <dbReference type="PROSITE" id="PS50850"/>
    </source>
</evidence>
<feature type="transmembrane region" description="Helical" evidence="6">
    <location>
        <begin position="136"/>
        <end position="156"/>
    </location>
</feature>
<keyword evidence="5 6" id="KW-0472">Membrane</keyword>
<feature type="transmembrane region" description="Helical" evidence="6">
    <location>
        <begin position="378"/>
        <end position="395"/>
    </location>
</feature>
<dbReference type="PANTHER" id="PTHR11360">
    <property type="entry name" value="MONOCARBOXYLATE TRANSPORTER"/>
    <property type="match status" value="1"/>
</dbReference>
<dbReference type="SUPFAM" id="SSF103473">
    <property type="entry name" value="MFS general substrate transporter"/>
    <property type="match status" value="1"/>
</dbReference>
<evidence type="ECO:0000256" key="1">
    <source>
        <dbReference type="ARBA" id="ARBA00004651"/>
    </source>
</evidence>
<feature type="transmembrane region" description="Helical" evidence="6">
    <location>
        <begin position="79"/>
        <end position="98"/>
    </location>
</feature>
<dbReference type="GO" id="GO:0022857">
    <property type="term" value="F:transmembrane transporter activity"/>
    <property type="evidence" value="ECO:0007669"/>
    <property type="project" value="InterPro"/>
</dbReference>
<accession>A0A9D2IFU3</accession>
<feature type="transmembrane region" description="Helical" evidence="6">
    <location>
        <begin position="12"/>
        <end position="32"/>
    </location>
</feature>
<evidence type="ECO:0000313" key="8">
    <source>
        <dbReference type="EMBL" id="HIZ07001.1"/>
    </source>
</evidence>
<dbReference type="InterPro" id="IPR020846">
    <property type="entry name" value="MFS_dom"/>
</dbReference>
<dbReference type="InterPro" id="IPR050327">
    <property type="entry name" value="Proton-linked_MCT"/>
</dbReference>
<feature type="non-terminal residue" evidence="8">
    <location>
        <position position="396"/>
    </location>
</feature>
<proteinExistence type="predicted"/>
<dbReference type="Proteomes" id="UP000824024">
    <property type="component" value="Unassembled WGS sequence"/>
</dbReference>
<evidence type="ECO:0000256" key="4">
    <source>
        <dbReference type="ARBA" id="ARBA00022989"/>
    </source>
</evidence>
<dbReference type="PANTHER" id="PTHR11360:SF317">
    <property type="entry name" value="MAJOR FACILITATOR SUPERFAMILY (MFS) PROFILE DOMAIN-CONTAINING PROTEIN-RELATED"/>
    <property type="match status" value="1"/>
</dbReference>
<dbReference type="PROSITE" id="PS50850">
    <property type="entry name" value="MFS"/>
    <property type="match status" value="1"/>
</dbReference>
<evidence type="ECO:0000313" key="9">
    <source>
        <dbReference type="Proteomes" id="UP000824024"/>
    </source>
</evidence>
<keyword evidence="2" id="KW-0813">Transport</keyword>
<keyword evidence="3 6" id="KW-0812">Transmembrane</keyword>
<comment type="caution">
    <text evidence="8">The sequence shown here is derived from an EMBL/GenBank/DDBJ whole genome shotgun (WGS) entry which is preliminary data.</text>
</comment>
<feature type="transmembrane region" description="Helical" evidence="6">
    <location>
        <begin position="257"/>
        <end position="276"/>
    </location>
</feature>
<feature type="transmembrane region" description="Helical" evidence="6">
    <location>
        <begin position="348"/>
        <end position="366"/>
    </location>
</feature>
<reference evidence="8" key="1">
    <citation type="journal article" date="2021" name="PeerJ">
        <title>Extensive microbial diversity within the chicken gut microbiome revealed by metagenomics and culture.</title>
        <authorList>
            <person name="Gilroy R."/>
            <person name="Ravi A."/>
            <person name="Getino M."/>
            <person name="Pursley I."/>
            <person name="Horton D.L."/>
            <person name="Alikhan N.F."/>
            <person name="Baker D."/>
            <person name="Gharbi K."/>
            <person name="Hall N."/>
            <person name="Watson M."/>
            <person name="Adriaenssens E.M."/>
            <person name="Foster-Nyarko E."/>
            <person name="Jarju S."/>
            <person name="Secka A."/>
            <person name="Antonio M."/>
            <person name="Oren A."/>
            <person name="Chaudhuri R.R."/>
            <person name="La Ragione R."/>
            <person name="Hildebrand F."/>
            <person name="Pallen M.J."/>
        </authorList>
    </citation>
    <scope>NUCLEOTIDE SEQUENCE</scope>
    <source>
        <strain evidence="8">CHK192-9172</strain>
    </source>
</reference>
<evidence type="ECO:0000256" key="5">
    <source>
        <dbReference type="ARBA" id="ARBA00023136"/>
    </source>
</evidence>
<feature type="transmembrane region" description="Helical" evidence="6">
    <location>
        <begin position="313"/>
        <end position="336"/>
    </location>
</feature>
<protein>
    <submittedName>
        <fullName evidence="8">OFA family MFS transporter</fullName>
    </submittedName>
</protein>
<dbReference type="EMBL" id="DXCH01000097">
    <property type="protein sequence ID" value="HIZ07001.1"/>
    <property type="molecule type" value="Genomic_DNA"/>
</dbReference>
<sequence length="396" mass="43192">MEYQILKFKKRRVLYLILTVLICICAGFGYAWSVLQNPIITVYHWSDSSVAVAYTITVLCSTMSPLFFGALLSRISTRICILIGALFFGGGLFLTGYMNQIWQLYLFYGFISGIGVGFIYPRMMSYVIQLYPEHRGIASGIGTAAYGSGAILWAPAAARLIETKGLSGTFYILGILFLAIIVICALFLCDPPDSFSILNTSEQSSNHFVPSLNRRQMVRTGSFYLLVVIFVFGLTAGMLVISQAAPILQQELSYTSSTASLFVSIFAACNMLGRFLWGSLSDKLGQIVIMRIVFICCMVSMVFLSIFQKESFMLFAMGLAASCYGGLASILTPLTARVFGPKYITENYGVMYVVFGLASLIGPLLATTCRSVSSSYTGAYVISGILAVSGLLLSIL</sequence>
<dbReference type="InterPro" id="IPR011701">
    <property type="entry name" value="MFS"/>
</dbReference>